<dbReference type="InterPro" id="IPR051710">
    <property type="entry name" value="Phosphatase_SH3-domain"/>
</dbReference>
<accession>A0A2I8VG53</accession>
<dbReference type="InterPro" id="IPR029033">
    <property type="entry name" value="His_PPase_superfam"/>
</dbReference>
<reference evidence="2 3" key="1">
    <citation type="submission" date="2018-01" db="EMBL/GenBank/DDBJ databases">
        <title>Complete genome sequence of Salinigranum rubrum GX10T, an extremely halophilic archaeon isolated from a marine solar saltern.</title>
        <authorList>
            <person name="Han S."/>
        </authorList>
    </citation>
    <scope>NUCLEOTIDE SEQUENCE [LARGE SCALE GENOMIC DNA]</scope>
    <source>
        <strain evidence="2 3">GX10</strain>
    </source>
</reference>
<sequence length="201" mass="21986">MGGRRRQATRPPLTERGRWQAERVGERLRGQGIEAIYASPFLRATETAHLVARALDRSVFVDSGLSEHLNPAWFDVAPSVLTPRKLAERFDTVDPTHASVLRPNYPETDEEAADRSVRAVRRLLADSPETSLFVGHGLTVASVVDAFTGRREVSTPLAGVTRLASYPWGWDVDVLADTSHLSEAESGPGGAERDDVTDADE</sequence>
<protein>
    <submittedName>
        <fullName evidence="2">Histidine phosphatase family protein</fullName>
    </submittedName>
</protein>
<dbReference type="CDD" id="cd07067">
    <property type="entry name" value="HP_PGM_like"/>
    <property type="match status" value="1"/>
</dbReference>
<evidence type="ECO:0000256" key="1">
    <source>
        <dbReference type="SAM" id="MobiDB-lite"/>
    </source>
</evidence>
<evidence type="ECO:0000313" key="2">
    <source>
        <dbReference type="EMBL" id="AUV80898.1"/>
    </source>
</evidence>
<keyword evidence="3" id="KW-1185">Reference proteome</keyword>
<name>A0A2I8VG53_9EURY</name>
<feature type="compositionally biased region" description="Basic and acidic residues" evidence="1">
    <location>
        <begin position="191"/>
        <end position="201"/>
    </location>
</feature>
<proteinExistence type="predicted"/>
<dbReference type="SUPFAM" id="SSF53254">
    <property type="entry name" value="Phosphoglycerate mutase-like"/>
    <property type="match status" value="1"/>
</dbReference>
<dbReference type="PANTHER" id="PTHR16469:SF27">
    <property type="entry name" value="UBIQUITIN-ASSOCIATED AND SH3 DOMAIN-CONTAINING BA-RELATED"/>
    <property type="match status" value="1"/>
</dbReference>
<dbReference type="Pfam" id="PF00300">
    <property type="entry name" value="His_Phos_1"/>
    <property type="match status" value="1"/>
</dbReference>
<dbReference type="EMBL" id="CP026309">
    <property type="protein sequence ID" value="AUV80898.1"/>
    <property type="molecule type" value="Genomic_DNA"/>
</dbReference>
<dbReference type="InterPro" id="IPR013078">
    <property type="entry name" value="His_Pase_superF_clade-1"/>
</dbReference>
<organism evidence="2 3">
    <name type="scientific">Salinigranum rubrum</name>
    <dbReference type="NCBI Taxonomy" id="755307"/>
    <lineage>
        <taxon>Archaea</taxon>
        <taxon>Methanobacteriati</taxon>
        <taxon>Methanobacteriota</taxon>
        <taxon>Stenosarchaea group</taxon>
        <taxon>Halobacteria</taxon>
        <taxon>Halobacteriales</taxon>
        <taxon>Haloferacaceae</taxon>
        <taxon>Salinigranum</taxon>
    </lineage>
</organism>
<dbReference type="KEGG" id="srub:C2R22_03860"/>
<evidence type="ECO:0000313" key="3">
    <source>
        <dbReference type="Proteomes" id="UP000236584"/>
    </source>
</evidence>
<dbReference type="AlphaFoldDB" id="A0A2I8VG53"/>
<gene>
    <name evidence="2" type="ORF">C2R22_03860</name>
</gene>
<feature type="region of interest" description="Disordered" evidence="1">
    <location>
        <begin position="181"/>
        <end position="201"/>
    </location>
</feature>
<dbReference type="Proteomes" id="UP000236584">
    <property type="component" value="Chromosome"/>
</dbReference>
<dbReference type="Gene3D" id="3.40.50.1240">
    <property type="entry name" value="Phosphoglycerate mutase-like"/>
    <property type="match status" value="1"/>
</dbReference>
<dbReference type="PANTHER" id="PTHR16469">
    <property type="entry name" value="UBIQUITIN-ASSOCIATED AND SH3 DOMAIN-CONTAINING BA-RELATED"/>
    <property type="match status" value="1"/>
</dbReference>